<organism evidence="7 8">
    <name type="scientific">Mucor flavus</name>
    <dbReference type="NCBI Taxonomy" id="439312"/>
    <lineage>
        <taxon>Eukaryota</taxon>
        <taxon>Fungi</taxon>
        <taxon>Fungi incertae sedis</taxon>
        <taxon>Mucoromycota</taxon>
        <taxon>Mucoromycotina</taxon>
        <taxon>Mucoromycetes</taxon>
        <taxon>Mucorales</taxon>
        <taxon>Mucorineae</taxon>
        <taxon>Mucoraceae</taxon>
        <taxon>Mucor</taxon>
    </lineage>
</organism>
<comment type="caution">
    <text evidence="7">The sequence shown here is derived from an EMBL/GenBank/DDBJ whole genome shotgun (WGS) entry which is preliminary data.</text>
</comment>
<feature type="compositionally biased region" description="Low complexity" evidence="3">
    <location>
        <begin position="277"/>
        <end position="350"/>
    </location>
</feature>
<evidence type="ECO:0000259" key="5">
    <source>
        <dbReference type="PROSITE" id="PS50003"/>
    </source>
</evidence>
<feature type="region of interest" description="Disordered" evidence="3">
    <location>
        <begin position="596"/>
        <end position="661"/>
    </location>
</feature>
<protein>
    <submittedName>
        <fullName evidence="7">Uncharacterized protein</fullName>
    </submittedName>
</protein>
<dbReference type="PROSITE" id="PS50105">
    <property type="entry name" value="SAM_DOMAIN"/>
    <property type="match status" value="1"/>
</dbReference>
<feature type="compositionally biased region" description="Polar residues" evidence="3">
    <location>
        <begin position="351"/>
        <end position="362"/>
    </location>
</feature>
<feature type="compositionally biased region" description="Polar residues" evidence="3">
    <location>
        <begin position="262"/>
        <end position="273"/>
    </location>
</feature>
<dbReference type="Proteomes" id="UP001473302">
    <property type="component" value="Unassembled WGS sequence"/>
</dbReference>
<dbReference type="Pfam" id="PF07647">
    <property type="entry name" value="SAM_2"/>
    <property type="match status" value="1"/>
</dbReference>
<dbReference type="PROSITE" id="PS50003">
    <property type="entry name" value="PH_DOMAIN"/>
    <property type="match status" value="1"/>
</dbReference>
<dbReference type="InterPro" id="IPR001452">
    <property type="entry name" value="SH3_domain"/>
</dbReference>
<dbReference type="InterPro" id="IPR013761">
    <property type="entry name" value="SAM/pointed_sf"/>
</dbReference>
<feature type="domain" description="SH3" evidence="4">
    <location>
        <begin position="2"/>
        <end position="65"/>
    </location>
</feature>
<dbReference type="SUPFAM" id="SSF47576">
    <property type="entry name" value="Calponin-homology domain, CH-domain"/>
    <property type="match status" value="1"/>
</dbReference>
<keyword evidence="1 2" id="KW-0728">SH3 domain</keyword>
<dbReference type="EMBL" id="BAABUK010000028">
    <property type="protein sequence ID" value="GAA5815797.1"/>
    <property type="molecule type" value="Genomic_DNA"/>
</dbReference>
<dbReference type="SUPFAM" id="SSF47769">
    <property type="entry name" value="SAM/Pointed domain"/>
    <property type="match status" value="1"/>
</dbReference>
<dbReference type="SUPFAM" id="SSF50729">
    <property type="entry name" value="PH domain-like"/>
    <property type="match status" value="1"/>
</dbReference>
<evidence type="ECO:0000256" key="3">
    <source>
        <dbReference type="SAM" id="MobiDB-lite"/>
    </source>
</evidence>
<proteinExistence type="predicted"/>
<sequence length="871" mass="99767">MPEVEVVYTIHKFEAENVDEISINVGEKVIVLGKDEGYNDGWWQGRNIRGETGLFPITYTVKQLPTTVLESKIDLLENTISKMKVPSTNSKMIQTNVNKSLLENKSPVEEWTTEQVANWLITIGFDQQIANNFKDQEISGDILLELTLDSLKELQVTTFGKRFKIHSAINVLRQESKKQKFSTATTIEPRVTSPFPETTTTTYYNNKQPYIDDDLVSDYSSVIRNSRNNDRKPTVPSRPSLPLDMDLIASSPRLSTLVERQGSISSVRTTNTERSQRPQQHVSQPQVQQPPVQHLQQQQQQHVQQQHVHQQQQRIHQLQAQQQQIQQQQTQRPISHQTTTPQTAPATATTNGSSEWRRNTINNIKPREIEEVKMPGRYSFMRGSLLPNNKLQSVIPNTSMVRRSEDVSTLAEVSTCPDMEGWLYKQGDKYKTWNKRWFVLKTNNLFYFKSPKAVRMKGIINLKGYRIEVDESIHPGKYCFKVHHERERTFYFYTDFEKSMKDWLKALMKATIARDFATPVMSSSTIPTISLEMARKMRPRPPSTIFYQKDSRSSTPSNYRIHNNLDQQFSLLAVEEHDTLPIVPFSQLNDSVRSRAPSAMSISRQQQRVMSPDNVSEYSSSRLKDSGFNSAHGANLSRSITESSSNSSTHKSSSAKSVQIQPVAVNSPPSVVFYPDEEDEDLIDPEHMSVIEVNRYNGQSEKDTLYRHEEEPEDLFTTTMMKKQQRYVDWVNSNIQKENCIRHITDLRTGEALLDLLEVLSQQEIIRPVTNPSQSENVHSMDRVITAFKFMVTESIELDGACTVRDVLNANSDKTMYMLDSIKYWSKTNRNELAVGGKKMASGGTFGEDDQCKLRELETENILPPNTFASR</sequence>
<dbReference type="PANTHER" id="PTHR12752">
    <property type="entry name" value="PHOSPHOINOSITOL 3-PHOSPHATE-BINDING PROTEIN"/>
    <property type="match status" value="1"/>
</dbReference>
<dbReference type="PANTHER" id="PTHR12752:SF9">
    <property type="entry name" value="KRAMER, ISOFORM I"/>
    <property type="match status" value="1"/>
</dbReference>
<feature type="domain" description="PH" evidence="5">
    <location>
        <begin position="416"/>
        <end position="512"/>
    </location>
</feature>
<dbReference type="Gene3D" id="2.30.29.30">
    <property type="entry name" value="Pleckstrin-homology domain (PH domain)/Phosphotyrosine-binding domain (PTB)"/>
    <property type="match status" value="1"/>
</dbReference>
<dbReference type="Pfam" id="PF00169">
    <property type="entry name" value="PH"/>
    <property type="match status" value="1"/>
</dbReference>
<dbReference type="InterPro" id="IPR036028">
    <property type="entry name" value="SH3-like_dom_sf"/>
</dbReference>
<feature type="domain" description="SAM" evidence="6">
    <location>
        <begin position="111"/>
        <end position="175"/>
    </location>
</feature>
<evidence type="ECO:0000259" key="4">
    <source>
        <dbReference type="PROSITE" id="PS50002"/>
    </source>
</evidence>
<evidence type="ECO:0000313" key="7">
    <source>
        <dbReference type="EMBL" id="GAA5815797.1"/>
    </source>
</evidence>
<feature type="compositionally biased region" description="Low complexity" evidence="3">
    <location>
        <begin position="637"/>
        <end position="657"/>
    </location>
</feature>
<feature type="compositionally biased region" description="Polar residues" evidence="3">
    <location>
        <begin position="600"/>
        <end position="621"/>
    </location>
</feature>
<accession>A0ABP9Z9I8</accession>
<feature type="region of interest" description="Disordered" evidence="3">
    <location>
        <begin position="224"/>
        <end position="362"/>
    </location>
</feature>
<name>A0ABP9Z9I8_9FUNG</name>
<evidence type="ECO:0000259" key="6">
    <source>
        <dbReference type="PROSITE" id="PS50105"/>
    </source>
</evidence>
<dbReference type="CDD" id="cd09535">
    <property type="entry name" value="SAM_BOI-like_fungal"/>
    <property type="match status" value="1"/>
</dbReference>
<gene>
    <name evidence="7" type="ORF">MFLAVUS_009312</name>
</gene>
<dbReference type="InterPro" id="IPR011993">
    <property type="entry name" value="PH-like_dom_sf"/>
</dbReference>
<dbReference type="Gene3D" id="1.10.418.10">
    <property type="entry name" value="Calponin-like domain"/>
    <property type="match status" value="1"/>
</dbReference>
<reference evidence="7 8" key="1">
    <citation type="submission" date="2024-04" db="EMBL/GenBank/DDBJ databases">
        <title>genome sequences of Mucor flavus KT1a and Helicostylum pulchrum KT1b strains isolated from the surface of a dry-aged beef.</title>
        <authorList>
            <person name="Toyotome T."/>
            <person name="Hosono M."/>
            <person name="Torimaru M."/>
            <person name="Fukuda K."/>
            <person name="Mikami N."/>
        </authorList>
    </citation>
    <scope>NUCLEOTIDE SEQUENCE [LARGE SCALE GENOMIC DNA]</scope>
    <source>
        <strain evidence="7 8">KT1a</strain>
    </source>
</reference>
<dbReference type="CDD" id="cd00174">
    <property type="entry name" value="SH3"/>
    <property type="match status" value="1"/>
</dbReference>
<dbReference type="Gene3D" id="1.10.150.50">
    <property type="entry name" value="Transcription Factor, Ets-1"/>
    <property type="match status" value="1"/>
</dbReference>
<dbReference type="Pfam" id="PF00018">
    <property type="entry name" value="SH3_1"/>
    <property type="match status" value="1"/>
</dbReference>
<dbReference type="Gene3D" id="2.30.30.40">
    <property type="entry name" value="SH3 Domains"/>
    <property type="match status" value="1"/>
</dbReference>
<dbReference type="InterPro" id="IPR001849">
    <property type="entry name" value="PH_domain"/>
</dbReference>
<dbReference type="InterPro" id="IPR001660">
    <property type="entry name" value="SAM"/>
</dbReference>
<evidence type="ECO:0000256" key="1">
    <source>
        <dbReference type="ARBA" id="ARBA00022443"/>
    </source>
</evidence>
<dbReference type="SMART" id="SM00326">
    <property type="entry name" value="SH3"/>
    <property type="match status" value="1"/>
</dbReference>
<evidence type="ECO:0000313" key="8">
    <source>
        <dbReference type="Proteomes" id="UP001473302"/>
    </source>
</evidence>
<dbReference type="PROSITE" id="PS50002">
    <property type="entry name" value="SH3"/>
    <property type="match status" value="1"/>
</dbReference>
<dbReference type="SMART" id="SM00233">
    <property type="entry name" value="PH"/>
    <property type="match status" value="1"/>
</dbReference>
<keyword evidence="8" id="KW-1185">Reference proteome</keyword>
<evidence type="ECO:0000256" key="2">
    <source>
        <dbReference type="PROSITE-ProRule" id="PRU00192"/>
    </source>
</evidence>
<dbReference type="InterPro" id="IPR036872">
    <property type="entry name" value="CH_dom_sf"/>
</dbReference>
<dbReference type="SMART" id="SM00454">
    <property type="entry name" value="SAM"/>
    <property type="match status" value="1"/>
</dbReference>
<dbReference type="SUPFAM" id="SSF50044">
    <property type="entry name" value="SH3-domain"/>
    <property type="match status" value="1"/>
</dbReference>